<dbReference type="InterPro" id="IPR001878">
    <property type="entry name" value="Znf_CCHC"/>
</dbReference>
<dbReference type="SUPFAM" id="SSF57756">
    <property type="entry name" value="Retrovirus zinc finger-like domains"/>
    <property type="match status" value="1"/>
</dbReference>
<dbReference type="GO" id="GO:0008270">
    <property type="term" value="F:zinc ion binding"/>
    <property type="evidence" value="ECO:0007669"/>
    <property type="project" value="UniProtKB-KW"/>
</dbReference>
<dbReference type="PROSITE" id="PS50158">
    <property type="entry name" value="ZF_CCHC"/>
    <property type="match status" value="1"/>
</dbReference>
<evidence type="ECO:0000313" key="4">
    <source>
        <dbReference type="Proteomes" id="UP001153636"/>
    </source>
</evidence>
<dbReference type="GO" id="GO:0003676">
    <property type="term" value="F:nucleic acid binding"/>
    <property type="evidence" value="ECO:0007669"/>
    <property type="project" value="InterPro"/>
</dbReference>
<keyword evidence="1" id="KW-0479">Metal-binding</keyword>
<gene>
    <name evidence="3" type="ORF">PSYICH_LOCUS3065</name>
</gene>
<name>A0A9P0G6K9_9CUCU</name>
<dbReference type="OrthoDB" id="6730714at2759"/>
<dbReference type="Proteomes" id="UP001153636">
    <property type="component" value="Chromosome 12"/>
</dbReference>
<dbReference type="AlphaFoldDB" id="A0A9P0G6K9"/>
<keyword evidence="1" id="KW-0863">Zinc-finger</keyword>
<evidence type="ECO:0000259" key="2">
    <source>
        <dbReference type="PROSITE" id="PS50158"/>
    </source>
</evidence>
<dbReference type="Pfam" id="PF00098">
    <property type="entry name" value="zf-CCHC"/>
    <property type="match status" value="1"/>
</dbReference>
<evidence type="ECO:0000256" key="1">
    <source>
        <dbReference type="PROSITE-ProRule" id="PRU00047"/>
    </source>
</evidence>
<evidence type="ECO:0000313" key="3">
    <source>
        <dbReference type="EMBL" id="CAH1101793.1"/>
    </source>
</evidence>
<keyword evidence="4" id="KW-1185">Reference proteome</keyword>
<feature type="domain" description="CCHC-type" evidence="2">
    <location>
        <begin position="202"/>
        <end position="217"/>
    </location>
</feature>
<organism evidence="3 4">
    <name type="scientific">Psylliodes chrysocephalus</name>
    <dbReference type="NCBI Taxonomy" id="3402493"/>
    <lineage>
        <taxon>Eukaryota</taxon>
        <taxon>Metazoa</taxon>
        <taxon>Ecdysozoa</taxon>
        <taxon>Arthropoda</taxon>
        <taxon>Hexapoda</taxon>
        <taxon>Insecta</taxon>
        <taxon>Pterygota</taxon>
        <taxon>Neoptera</taxon>
        <taxon>Endopterygota</taxon>
        <taxon>Coleoptera</taxon>
        <taxon>Polyphaga</taxon>
        <taxon>Cucujiformia</taxon>
        <taxon>Chrysomeloidea</taxon>
        <taxon>Chrysomelidae</taxon>
        <taxon>Galerucinae</taxon>
        <taxon>Alticini</taxon>
        <taxon>Psylliodes</taxon>
    </lineage>
</organism>
<accession>A0A9P0G6K9</accession>
<dbReference type="InterPro" id="IPR036875">
    <property type="entry name" value="Znf_CCHC_sf"/>
</dbReference>
<protein>
    <recommendedName>
        <fullName evidence="2">CCHC-type domain-containing protein</fullName>
    </recommendedName>
</protein>
<keyword evidence="1" id="KW-0862">Zinc</keyword>
<reference evidence="3" key="1">
    <citation type="submission" date="2022-01" db="EMBL/GenBank/DDBJ databases">
        <authorList>
            <person name="King R."/>
        </authorList>
    </citation>
    <scope>NUCLEOTIDE SEQUENCE</scope>
</reference>
<sequence length="325" mass="36399">MEHETADYSSSQTALQINVTQNIVKTYSSVVTQQFPSKEQSIIFNSIKNAFLQDYLIPLGSLIQPKNILFSSRMSNQRICMYLANKSVVNIFMTNYGQIKINGQTVTARRLITPAERLVLSNVCPTISHDLILQELQNIGLSFLSAMVFLKINSTSPEFSHILSFRRQIYVNPPNFNVPESIIINHENTSYRLILSLDNLTCFNCKKAGHKASNCSEQTFSNTPTYSQPLANQNPILNQIAPQEDNDQITLRQNEPTTSQILAPDNEKLNSNLRTNVTSNKRSASAILTPTPHPSDAIPDNLFAKPQNVTVPEKLKAMTPNSQML</sequence>
<dbReference type="SMART" id="SM00343">
    <property type="entry name" value="ZnF_C2HC"/>
    <property type="match status" value="1"/>
</dbReference>
<proteinExistence type="predicted"/>
<dbReference type="EMBL" id="OV651824">
    <property type="protein sequence ID" value="CAH1101793.1"/>
    <property type="molecule type" value="Genomic_DNA"/>
</dbReference>